<evidence type="ECO:0000313" key="2">
    <source>
        <dbReference type="Proteomes" id="UP000478417"/>
    </source>
</evidence>
<reference evidence="1 2" key="1">
    <citation type="submission" date="2020-02" db="EMBL/GenBank/DDBJ databases">
        <title>Albibacoteraceae fam. nov., the first described family within the subdivision 4 Verrucomicrobia.</title>
        <authorList>
            <person name="Xi F."/>
        </authorList>
    </citation>
    <scope>NUCLEOTIDE SEQUENCE [LARGE SCALE GENOMIC DNA]</scope>
    <source>
        <strain evidence="1 2">CK1056</strain>
    </source>
</reference>
<dbReference type="Proteomes" id="UP000478417">
    <property type="component" value="Unassembled WGS sequence"/>
</dbReference>
<protein>
    <recommendedName>
        <fullName evidence="3">YcaO domain-containing protein</fullName>
    </recommendedName>
</protein>
<sequence length="326" mass="36937">MSTYTHATDIPFPYDFASAPEWFMKKARFAKRFFLNLAPIRYAMVAEDGGPVSNLEYGSTSYLGETWQLCRATLQREFQHPMNSQLCLFSSADGSGMGQTRLEARAKAVSEALERWAFQETSSGPDSMLYGYQHSMSTKGMAAFPGIFPGQARRSAIDEAFEYYSVDAWWGGTLKHWIINRDDSTIVFIDQPEYKGFIAIAIRHLDLDNYVASYGIGSGMTPEDAELKAQLEACRSQTILERREATPERSRIRPVLETEQNLLQFASASGFEMVKDRLATQPWLPALKPKVIFDGPVKGAWNKYTHVWRYALEPFPIKSQQIKFVA</sequence>
<organism evidence="1 2">
    <name type="scientific">Oceanipulchritudo coccoides</name>
    <dbReference type="NCBI Taxonomy" id="2706888"/>
    <lineage>
        <taxon>Bacteria</taxon>
        <taxon>Pseudomonadati</taxon>
        <taxon>Verrucomicrobiota</taxon>
        <taxon>Opitutia</taxon>
        <taxon>Puniceicoccales</taxon>
        <taxon>Oceanipulchritudinaceae</taxon>
        <taxon>Oceanipulchritudo</taxon>
    </lineage>
</organism>
<name>A0A6B2M4Q5_9BACT</name>
<dbReference type="AlphaFoldDB" id="A0A6B2M4Q5"/>
<accession>A0A6B2M4Q5</accession>
<evidence type="ECO:0008006" key="3">
    <source>
        <dbReference type="Google" id="ProtNLM"/>
    </source>
</evidence>
<proteinExistence type="predicted"/>
<dbReference type="EMBL" id="JAAGNX010000003">
    <property type="protein sequence ID" value="NDV63262.1"/>
    <property type="molecule type" value="Genomic_DNA"/>
</dbReference>
<gene>
    <name evidence="1" type="ORF">G0Q06_12420</name>
</gene>
<keyword evidence="2" id="KW-1185">Reference proteome</keyword>
<evidence type="ECO:0000313" key="1">
    <source>
        <dbReference type="EMBL" id="NDV63262.1"/>
    </source>
</evidence>
<dbReference type="RefSeq" id="WP_163966563.1">
    <property type="nucleotide sequence ID" value="NZ_JAAGNX010000003.1"/>
</dbReference>
<comment type="caution">
    <text evidence="1">The sequence shown here is derived from an EMBL/GenBank/DDBJ whole genome shotgun (WGS) entry which is preliminary data.</text>
</comment>